<sequence length="315" mass="33501">MSSDEENVKYLYLVLTTAGPPTINWVAVGKDLDLKPSATSKRWSRLKISIAEGKNPGPTAYQFLWLCVKHCTDKKAPNWNLIAEKCGTTSAAASKRYSRLKLAIEKGEIMPIVTTPPKGKGATVTGADGEEESAATSTPTKRKRGAGTTSPRGKTDAGEEVAKGDEEDPIPVTKEGGDEGQDKEAKKPAKRAKTAKSKASPKPKRNAKKSKSKKASLGEDITNGGDTDPQPAWSAINKPSQVDPEFHAAAADDKSVRVRGETEHDTEATTIHPDSGVSEGMTQEVQGGDVGVNKDGDDGNWGGEFAVEAWLETTT</sequence>
<dbReference type="Proteomes" id="UP000799755">
    <property type="component" value="Unassembled WGS sequence"/>
</dbReference>
<name>A0ACB6R3E0_9PLEO</name>
<organism evidence="1 2">
    <name type="scientific">Lindgomyces ingoldianus</name>
    <dbReference type="NCBI Taxonomy" id="673940"/>
    <lineage>
        <taxon>Eukaryota</taxon>
        <taxon>Fungi</taxon>
        <taxon>Dikarya</taxon>
        <taxon>Ascomycota</taxon>
        <taxon>Pezizomycotina</taxon>
        <taxon>Dothideomycetes</taxon>
        <taxon>Pleosporomycetidae</taxon>
        <taxon>Pleosporales</taxon>
        <taxon>Lindgomycetaceae</taxon>
        <taxon>Lindgomyces</taxon>
    </lineage>
</organism>
<accession>A0ACB6R3E0</accession>
<reference evidence="1" key="1">
    <citation type="journal article" date="2020" name="Stud. Mycol.">
        <title>101 Dothideomycetes genomes: a test case for predicting lifestyles and emergence of pathogens.</title>
        <authorList>
            <person name="Haridas S."/>
            <person name="Albert R."/>
            <person name="Binder M."/>
            <person name="Bloem J."/>
            <person name="Labutti K."/>
            <person name="Salamov A."/>
            <person name="Andreopoulos B."/>
            <person name="Baker S."/>
            <person name="Barry K."/>
            <person name="Bills G."/>
            <person name="Bluhm B."/>
            <person name="Cannon C."/>
            <person name="Castanera R."/>
            <person name="Culley D."/>
            <person name="Daum C."/>
            <person name="Ezra D."/>
            <person name="Gonzalez J."/>
            <person name="Henrissat B."/>
            <person name="Kuo A."/>
            <person name="Liang C."/>
            <person name="Lipzen A."/>
            <person name="Lutzoni F."/>
            <person name="Magnuson J."/>
            <person name="Mondo S."/>
            <person name="Nolan M."/>
            <person name="Ohm R."/>
            <person name="Pangilinan J."/>
            <person name="Park H.-J."/>
            <person name="Ramirez L."/>
            <person name="Alfaro M."/>
            <person name="Sun H."/>
            <person name="Tritt A."/>
            <person name="Yoshinaga Y."/>
            <person name="Zwiers L.-H."/>
            <person name="Turgeon B."/>
            <person name="Goodwin S."/>
            <person name="Spatafora J."/>
            <person name="Crous P."/>
            <person name="Grigoriev I."/>
        </authorList>
    </citation>
    <scope>NUCLEOTIDE SEQUENCE</scope>
    <source>
        <strain evidence="1">ATCC 200398</strain>
    </source>
</reference>
<keyword evidence="2" id="KW-1185">Reference proteome</keyword>
<proteinExistence type="predicted"/>
<evidence type="ECO:0000313" key="1">
    <source>
        <dbReference type="EMBL" id="KAF2473773.1"/>
    </source>
</evidence>
<protein>
    <submittedName>
        <fullName evidence="1">Uncharacterized protein</fullName>
    </submittedName>
</protein>
<comment type="caution">
    <text evidence="1">The sequence shown here is derived from an EMBL/GenBank/DDBJ whole genome shotgun (WGS) entry which is preliminary data.</text>
</comment>
<gene>
    <name evidence="1" type="ORF">BDR25DRAFT_386651</name>
</gene>
<dbReference type="EMBL" id="MU003499">
    <property type="protein sequence ID" value="KAF2473773.1"/>
    <property type="molecule type" value="Genomic_DNA"/>
</dbReference>
<evidence type="ECO:0000313" key="2">
    <source>
        <dbReference type="Proteomes" id="UP000799755"/>
    </source>
</evidence>